<dbReference type="Proteomes" id="UP000518300">
    <property type="component" value="Unassembled WGS sequence"/>
</dbReference>
<reference evidence="2 3" key="1">
    <citation type="submission" date="2020-04" db="EMBL/GenBank/DDBJ databases">
        <title>Draft genome of Pyxidicoccus fallax type strain.</title>
        <authorList>
            <person name="Whitworth D.E."/>
        </authorList>
    </citation>
    <scope>NUCLEOTIDE SEQUENCE [LARGE SCALE GENOMIC DNA]</scope>
    <source>
        <strain evidence="2 3">DSM 14698</strain>
    </source>
</reference>
<sequence>MAARLLLLLVLLQCGCLAESALNEADLQCGPRDLTVECCLKKNPGQWEKCTGTPNPGESGVSEEVKRKLMQGAAAGTAVAVALQPRFNSAEQRGVELAADLHATVEKAIWRCVRGAEQEARDAFFGGRSPTAEQCRQLTMPGQTWAMFLGRHKHKVVKPCLHAALGKLLPGRYLLEPRFQFNERTGQWEYLDKKTEDQLVSNLGVIALEGSIAPDIVLMDGEGVIIHVYDMKFPCPDSNPAGWSIYRSGRWTGDRQDELYLAALHVRPRIVSPRDGVERPKR</sequence>
<keyword evidence="1" id="KW-0732">Signal</keyword>
<dbReference type="EMBL" id="JABBJJ010000041">
    <property type="protein sequence ID" value="NMO15515.1"/>
    <property type="molecule type" value="Genomic_DNA"/>
</dbReference>
<keyword evidence="3" id="KW-1185">Reference proteome</keyword>
<dbReference type="AlphaFoldDB" id="A0A848LF61"/>
<comment type="caution">
    <text evidence="2">The sequence shown here is derived from an EMBL/GenBank/DDBJ whole genome shotgun (WGS) entry which is preliminary data.</text>
</comment>
<evidence type="ECO:0008006" key="4">
    <source>
        <dbReference type="Google" id="ProtNLM"/>
    </source>
</evidence>
<evidence type="ECO:0000313" key="2">
    <source>
        <dbReference type="EMBL" id="NMO15515.1"/>
    </source>
</evidence>
<dbReference type="RefSeq" id="WP_169344809.1">
    <property type="nucleotide sequence ID" value="NZ_JABBJJ010000041.1"/>
</dbReference>
<feature type="signal peptide" evidence="1">
    <location>
        <begin position="1"/>
        <end position="18"/>
    </location>
</feature>
<gene>
    <name evidence="2" type="ORF">HG543_11725</name>
</gene>
<evidence type="ECO:0000313" key="3">
    <source>
        <dbReference type="Proteomes" id="UP000518300"/>
    </source>
</evidence>
<accession>A0A848LF61</accession>
<evidence type="ECO:0000256" key="1">
    <source>
        <dbReference type="SAM" id="SignalP"/>
    </source>
</evidence>
<protein>
    <recommendedName>
        <fullName evidence="4">Lipoprotein</fullName>
    </recommendedName>
</protein>
<organism evidence="2 3">
    <name type="scientific">Pyxidicoccus fallax</name>
    <dbReference type="NCBI Taxonomy" id="394095"/>
    <lineage>
        <taxon>Bacteria</taxon>
        <taxon>Pseudomonadati</taxon>
        <taxon>Myxococcota</taxon>
        <taxon>Myxococcia</taxon>
        <taxon>Myxococcales</taxon>
        <taxon>Cystobacterineae</taxon>
        <taxon>Myxococcaceae</taxon>
        <taxon>Pyxidicoccus</taxon>
    </lineage>
</organism>
<name>A0A848LF61_9BACT</name>
<proteinExistence type="predicted"/>
<feature type="chain" id="PRO_5032561083" description="Lipoprotein" evidence="1">
    <location>
        <begin position="19"/>
        <end position="282"/>
    </location>
</feature>